<dbReference type="NCBIfam" id="NF033538">
    <property type="entry name" value="transpos_IS91"/>
    <property type="match status" value="1"/>
</dbReference>
<feature type="domain" description="Transposase IS801/IS1294" evidence="1">
    <location>
        <begin position="139"/>
        <end position="314"/>
    </location>
</feature>
<gene>
    <name evidence="3" type="ORF">SDC9_88223</name>
</gene>
<dbReference type="InterPro" id="IPR026889">
    <property type="entry name" value="Zn_Tnp"/>
</dbReference>
<feature type="domain" description="Transposase zinc-binding" evidence="2">
    <location>
        <begin position="11"/>
        <end position="99"/>
    </location>
</feature>
<dbReference type="InterPro" id="IPR007069">
    <property type="entry name" value="Transposase_32"/>
</dbReference>
<dbReference type="GO" id="GO:0003677">
    <property type="term" value="F:DNA binding"/>
    <property type="evidence" value="ECO:0007669"/>
    <property type="project" value="InterPro"/>
</dbReference>
<accession>A0A644ZMH3</accession>
<evidence type="ECO:0000313" key="3">
    <source>
        <dbReference type="EMBL" id="MPM41568.1"/>
    </source>
</evidence>
<dbReference type="Pfam" id="PF14319">
    <property type="entry name" value="Zn_Tnp_IS91"/>
    <property type="match status" value="1"/>
</dbReference>
<dbReference type="PANTHER" id="PTHR37023:SF1">
    <property type="entry name" value="ISSOD25 TRANSPOSASE TNPA_ISSOD25"/>
    <property type="match status" value="1"/>
</dbReference>
<dbReference type="Pfam" id="PF04986">
    <property type="entry name" value="Y2_Tnp"/>
    <property type="match status" value="1"/>
</dbReference>
<evidence type="ECO:0000259" key="1">
    <source>
        <dbReference type="Pfam" id="PF04986"/>
    </source>
</evidence>
<protein>
    <submittedName>
        <fullName evidence="3">IS91 family transposase ISWz1</fullName>
    </submittedName>
</protein>
<dbReference type="AlphaFoldDB" id="A0A644ZMH3"/>
<sequence length="390" mass="44646">MRTRFELADVVHRFAPSLHDRGKLTPLQEKVFAKIALCRTAALGGHEEVCDNCGTIRYSYNSCGDRHCPKCQAAKQAFWVDELVQSTLPVRHYHVVFTVPDHLNVLCLHNGRMFYNLLFSAVWHTLNSSGYSHYGVGTGAIAVLHTWGQNLTLHPHIHCLVPATGYSLDGRWKNIGHGGKFLYPVHQMSSAFKSKFLDSLKRALREQNQLMLFNDQIQRAYSTPWVVHCQPSMASAEHVVRYLGQYTHRVAITNQRIVNITDEKVTFIARDYRQGAAKKYITLGGVEFLRRFAQHILPRRFVKIRRYGIYNHTAKRNLGIKFRVEDESEGDNNSKSRKTIESNIERFVRLTGFNPCHCPVCKTGQMIRIRKLPPIRSPPGATFIQTHPQL</sequence>
<comment type="caution">
    <text evidence="3">The sequence shown here is derived from an EMBL/GenBank/DDBJ whole genome shotgun (WGS) entry which is preliminary data.</text>
</comment>
<organism evidence="3">
    <name type="scientific">bioreactor metagenome</name>
    <dbReference type="NCBI Taxonomy" id="1076179"/>
    <lineage>
        <taxon>unclassified sequences</taxon>
        <taxon>metagenomes</taxon>
        <taxon>ecological metagenomes</taxon>
    </lineage>
</organism>
<name>A0A644ZMH3_9ZZZZ</name>
<evidence type="ECO:0000259" key="2">
    <source>
        <dbReference type="Pfam" id="PF14319"/>
    </source>
</evidence>
<dbReference type="GO" id="GO:0006313">
    <property type="term" value="P:DNA transposition"/>
    <property type="evidence" value="ECO:0007669"/>
    <property type="project" value="InterPro"/>
</dbReference>
<dbReference type="GO" id="GO:0004803">
    <property type="term" value="F:transposase activity"/>
    <property type="evidence" value="ECO:0007669"/>
    <property type="project" value="InterPro"/>
</dbReference>
<reference evidence="3" key="1">
    <citation type="submission" date="2019-08" db="EMBL/GenBank/DDBJ databases">
        <authorList>
            <person name="Kucharzyk K."/>
            <person name="Murdoch R.W."/>
            <person name="Higgins S."/>
            <person name="Loffler F."/>
        </authorList>
    </citation>
    <scope>NUCLEOTIDE SEQUENCE</scope>
</reference>
<dbReference type="InterPro" id="IPR054832">
    <property type="entry name" value="transpos_IS91"/>
</dbReference>
<proteinExistence type="predicted"/>
<dbReference type="PANTHER" id="PTHR37023">
    <property type="entry name" value="TRANSPOSASE"/>
    <property type="match status" value="1"/>
</dbReference>
<dbReference type="EMBL" id="VSSQ01009419">
    <property type="protein sequence ID" value="MPM41568.1"/>
    <property type="molecule type" value="Genomic_DNA"/>
</dbReference>